<accession>A0A7S2L9W0</accession>
<evidence type="ECO:0000313" key="1">
    <source>
        <dbReference type="EMBL" id="CAD9598630.1"/>
    </source>
</evidence>
<organism evidence="1">
    <name type="scientific">Skeletonema marinoi</name>
    <dbReference type="NCBI Taxonomy" id="267567"/>
    <lineage>
        <taxon>Eukaryota</taxon>
        <taxon>Sar</taxon>
        <taxon>Stramenopiles</taxon>
        <taxon>Ochrophyta</taxon>
        <taxon>Bacillariophyta</taxon>
        <taxon>Coscinodiscophyceae</taxon>
        <taxon>Thalassiosirophycidae</taxon>
        <taxon>Thalassiosirales</taxon>
        <taxon>Skeletonemataceae</taxon>
        <taxon>Skeletonema</taxon>
        <taxon>Skeletonema marinoi-dohrnii complex</taxon>
    </lineage>
</organism>
<dbReference type="EMBL" id="HBGZ01013297">
    <property type="protein sequence ID" value="CAD9598630.1"/>
    <property type="molecule type" value="Transcribed_RNA"/>
</dbReference>
<dbReference type="AlphaFoldDB" id="A0A7S2L9W0"/>
<reference evidence="1" key="1">
    <citation type="submission" date="2021-01" db="EMBL/GenBank/DDBJ databases">
        <authorList>
            <person name="Corre E."/>
            <person name="Pelletier E."/>
            <person name="Niang G."/>
            <person name="Scheremetjew M."/>
            <person name="Finn R."/>
            <person name="Kale V."/>
            <person name="Holt S."/>
            <person name="Cochrane G."/>
            <person name="Meng A."/>
            <person name="Brown T."/>
            <person name="Cohen L."/>
        </authorList>
    </citation>
    <scope>NUCLEOTIDE SEQUENCE</scope>
    <source>
        <strain evidence="1">SM1012Den-03</strain>
    </source>
</reference>
<protein>
    <submittedName>
        <fullName evidence="1">Uncharacterized protein</fullName>
    </submittedName>
</protein>
<gene>
    <name evidence="1" type="ORF">SMAR0320_LOCUS9541</name>
</gene>
<proteinExistence type="predicted"/>
<name>A0A7S2L9W0_9STRA</name>
<sequence length="281" mass="31672">MLAHRHGVGGRMRNEEINCPSVIGTQENKTRSSRLIRFTTQYNSTRKMTNSPSMKSSAEEAQELRGLMASLDYLDAWEDDSKGVEEDSFALTLADDILDIKLEEGDIIPDVVDIVEDDSVVPNEQQIRSRALMHLRLQCQPSEVALDEITALLESPPDLFTSENKCTLMRQRIIKLATDISDGAWWRDGNMPEVVRKAHLEHLVAFTFAVLQADAWKRSSDEIVPGQTRFNAQDDIHHICQIIPGIWNRVNHALARDSYALFGAGVDQLERSQNSIPCQSE</sequence>